<evidence type="ECO:0000313" key="2">
    <source>
        <dbReference type="EMBL" id="QIH24515.1"/>
    </source>
</evidence>
<feature type="transmembrane region" description="Helical" evidence="1">
    <location>
        <begin position="231"/>
        <end position="252"/>
    </location>
</feature>
<feature type="transmembrane region" description="Helical" evidence="1">
    <location>
        <begin position="7"/>
        <end position="27"/>
    </location>
</feature>
<evidence type="ECO:0000313" key="3">
    <source>
        <dbReference type="Proteomes" id="UP000501676"/>
    </source>
</evidence>
<reference evidence="2 3" key="1">
    <citation type="submission" date="2020-02" db="EMBL/GenBank/DDBJ databases">
        <title>Complete genome sequences of six Lactobacillus iners strains isolated from the human vagina.</title>
        <authorList>
            <person name="France M.T."/>
            <person name="Rutt L."/>
            <person name="Narina S."/>
            <person name="Arbaugh S."/>
            <person name="Humphrys M.S."/>
            <person name="Ma B."/>
            <person name="Hayward M.R."/>
            <person name="Relman D."/>
            <person name="Kwon D.S."/>
            <person name="Ravel J."/>
        </authorList>
    </citation>
    <scope>NUCLEOTIDE SEQUENCE [LARGE SCALE GENOMIC DNA]</scope>
    <source>
        <strain evidence="2 3">C0210C1</strain>
        <plasmid evidence="3">pc0210c1</plasmid>
    </source>
</reference>
<protein>
    <submittedName>
        <fullName evidence="2">Uncharacterized protein</fullName>
    </submittedName>
</protein>
<dbReference type="AlphaFoldDB" id="A0A6G7BAZ9"/>
<feature type="transmembrane region" description="Helical" evidence="1">
    <location>
        <begin position="47"/>
        <end position="66"/>
    </location>
</feature>
<keyword evidence="1" id="KW-0472">Membrane</keyword>
<gene>
    <name evidence="2" type="ORF">G6Z83_07285</name>
</gene>
<evidence type="ECO:0000256" key="1">
    <source>
        <dbReference type="SAM" id="Phobius"/>
    </source>
</evidence>
<feature type="transmembrane region" description="Helical" evidence="1">
    <location>
        <begin position="197"/>
        <end position="219"/>
    </location>
</feature>
<sequence>MYLIKLILTMFILIFTTAGITLSLTYINRSSKKMLVTTFGFSSQIYLGFLGIIVHEFSHFIMAIFFGHKIKQVKFIILPKQAHTDGNLGYVDHTWNNHSLWQSLGNLFIGTAPIWGCTTFLYAIIQYMMPNLYVYFSNVQVAILSKQWSNILNFPARCGSTLHEYIVTIIAIYLICNVTIGGFDLSNADLMSSWPAFLALCNVILIICIASYFIGLSTLVDTILLKMSLNFVIVMSLSLIFSILINIFIRYFRFFIKLQK</sequence>
<geneLocation type="plasmid" evidence="3">
    <name>pc0210c1</name>
</geneLocation>
<name>A0A6G7BAZ9_9LACO</name>
<dbReference type="Proteomes" id="UP000501676">
    <property type="component" value="Plasmid pC0210C1"/>
</dbReference>
<feature type="transmembrane region" description="Helical" evidence="1">
    <location>
        <begin position="165"/>
        <end position="185"/>
    </location>
</feature>
<feature type="transmembrane region" description="Helical" evidence="1">
    <location>
        <begin position="107"/>
        <end position="129"/>
    </location>
</feature>
<dbReference type="RefSeq" id="WP_164824175.1">
    <property type="nucleotide sequence ID" value="NZ_CP049229.1"/>
</dbReference>
<keyword evidence="1" id="KW-1133">Transmembrane helix</keyword>
<dbReference type="EMBL" id="CP049229">
    <property type="protein sequence ID" value="QIH24515.1"/>
    <property type="molecule type" value="Genomic_DNA"/>
</dbReference>
<keyword evidence="2" id="KW-0614">Plasmid</keyword>
<proteinExistence type="predicted"/>
<organism evidence="2 3">
    <name type="scientific">Lactobacillus iners</name>
    <dbReference type="NCBI Taxonomy" id="147802"/>
    <lineage>
        <taxon>Bacteria</taxon>
        <taxon>Bacillati</taxon>
        <taxon>Bacillota</taxon>
        <taxon>Bacilli</taxon>
        <taxon>Lactobacillales</taxon>
        <taxon>Lactobacillaceae</taxon>
        <taxon>Lactobacillus</taxon>
    </lineage>
</organism>
<keyword evidence="1" id="KW-0812">Transmembrane</keyword>
<accession>A0A6G7BAZ9</accession>